<name>A0A7I7R9P5_9MYCO</name>
<dbReference type="EMBL" id="MVHZ01000007">
    <property type="protein sequence ID" value="ORB01263.1"/>
    <property type="molecule type" value="Genomic_DNA"/>
</dbReference>
<keyword evidence="7" id="KW-1185">Reference proteome</keyword>
<evidence type="ECO:0000259" key="5">
    <source>
        <dbReference type="Pfam" id="PF18878"/>
    </source>
</evidence>
<dbReference type="PANTHER" id="PTHR46766:SF1">
    <property type="entry name" value="GLUTAMINE-RICH PROTEIN 2"/>
    <property type="match status" value="1"/>
</dbReference>
<gene>
    <name evidence="6" type="ORF">BST33_08695</name>
</gene>
<protein>
    <submittedName>
        <fullName evidence="6">Uncharacterized protein</fullName>
    </submittedName>
</protein>
<accession>A0A7I7R9P5</accession>
<keyword evidence="3" id="KW-0472">Membrane</keyword>
<feature type="compositionally biased region" description="Low complexity" evidence="2">
    <location>
        <begin position="420"/>
        <end position="429"/>
    </location>
</feature>
<dbReference type="InterPro" id="IPR043641">
    <property type="entry name" value="PPE-PPW_C"/>
</dbReference>
<keyword evidence="3" id="KW-1133">Transmembrane helix</keyword>
<feature type="region of interest" description="Disordered" evidence="2">
    <location>
        <begin position="420"/>
        <end position="446"/>
    </location>
</feature>
<keyword evidence="3" id="KW-0812">Transmembrane</keyword>
<feature type="transmembrane region" description="Helical" evidence="3">
    <location>
        <begin position="210"/>
        <end position="227"/>
    </location>
</feature>
<dbReference type="SUPFAM" id="SSF140459">
    <property type="entry name" value="PE/PPE dimer-like"/>
    <property type="match status" value="1"/>
</dbReference>
<evidence type="ECO:0000256" key="3">
    <source>
        <dbReference type="SAM" id="Phobius"/>
    </source>
</evidence>
<evidence type="ECO:0000313" key="6">
    <source>
        <dbReference type="EMBL" id="ORB01263.1"/>
    </source>
</evidence>
<feature type="region of interest" description="Disordered" evidence="2">
    <location>
        <begin position="467"/>
        <end position="490"/>
    </location>
</feature>
<evidence type="ECO:0000256" key="2">
    <source>
        <dbReference type="SAM" id="MobiDB-lite"/>
    </source>
</evidence>
<dbReference type="GO" id="GO:0052572">
    <property type="term" value="P:response to host immune response"/>
    <property type="evidence" value="ECO:0007669"/>
    <property type="project" value="TreeGrafter"/>
</dbReference>
<evidence type="ECO:0000259" key="4">
    <source>
        <dbReference type="Pfam" id="PF00823"/>
    </source>
</evidence>
<dbReference type="Pfam" id="PF00823">
    <property type="entry name" value="PPE"/>
    <property type="match status" value="1"/>
</dbReference>
<feature type="domain" description="PPE" evidence="4">
    <location>
        <begin position="6"/>
        <end position="168"/>
    </location>
</feature>
<dbReference type="Gene3D" id="1.20.1260.20">
    <property type="entry name" value="PPE superfamily"/>
    <property type="match status" value="1"/>
</dbReference>
<feature type="domain" description="PPE-PPW subfamily C-terminal" evidence="5">
    <location>
        <begin position="432"/>
        <end position="477"/>
    </location>
</feature>
<sequence length="490" mass="49915">MTTPIWMASPPEVHSTLLSSGAGAGTLLSAAQAWTALSNEYATTAAELTSLLTAVQAGSWEGQAATRYVAAHTPYLTWLNLAGVNSAGAAAQLETAAGSYTAALAAMPTLAELAANRTTLSVLVATNFFGINAIPIAVTEADYARMWLQAATTMSVYQAVSTTALATTPHTAPAPSILSVAGSAEFTDPIEEWLSWSEHFSSMYRMLKQVLANPLGTLIQVIMDFAANPAAAVTTWMPLFYLFAYAATFAVLGTPLYAAVMGPAAASSAIPIALGLSGLAYMAQVPVEVSPPATPQILPSAVMVPTPPAGAVTTPPAPAPAPASVAAAPAPPVPSPPPAAGVPPLYYAVSGGGPGVGFGPPMQQRAPESARRPRSISETAEAAAVAAAARKSRTRRRRGADIKARGYRYEFMTSEGTAAAPAVEQPAHAGVSRSGSAPLGSAGTTVRSGLTEPAGLATLAADAFGNGAATPMMPGGWTEENPRNDERETT</sequence>
<dbReference type="OrthoDB" id="4753487at2"/>
<dbReference type="RefSeq" id="WP_083024998.1">
    <property type="nucleotide sequence ID" value="NZ_AP022589.1"/>
</dbReference>
<evidence type="ECO:0000313" key="7">
    <source>
        <dbReference type="Proteomes" id="UP000192320"/>
    </source>
</evidence>
<reference evidence="6 7" key="1">
    <citation type="submission" date="2017-02" db="EMBL/GenBank/DDBJ databases">
        <title>The new phylogeny of genus Mycobacterium.</title>
        <authorList>
            <person name="Tortoli E."/>
            <person name="Trovato A."/>
            <person name="Cirillo D.M."/>
        </authorList>
    </citation>
    <scope>NUCLEOTIDE SEQUENCE [LARGE SCALE GENOMIC DNA]</scope>
    <source>
        <strain evidence="6 7">DSM 45633</strain>
    </source>
</reference>
<organism evidence="6 7">
    <name type="scientific">Mycolicibacter minnesotensis</name>
    <dbReference type="NCBI Taxonomy" id="1118379"/>
    <lineage>
        <taxon>Bacteria</taxon>
        <taxon>Bacillati</taxon>
        <taxon>Actinomycetota</taxon>
        <taxon>Actinomycetes</taxon>
        <taxon>Mycobacteriales</taxon>
        <taxon>Mycobacteriaceae</taxon>
        <taxon>Mycolicibacter</taxon>
    </lineage>
</organism>
<feature type="compositionally biased region" description="Basic and acidic residues" evidence="2">
    <location>
        <begin position="480"/>
        <end position="490"/>
    </location>
</feature>
<dbReference type="PANTHER" id="PTHR46766">
    <property type="entry name" value="GLUTAMINE-RICH PROTEIN 2"/>
    <property type="match status" value="1"/>
</dbReference>
<proteinExistence type="inferred from homology"/>
<comment type="caution">
    <text evidence="6">The sequence shown here is derived from an EMBL/GenBank/DDBJ whole genome shotgun (WGS) entry which is preliminary data.</text>
</comment>
<dbReference type="Pfam" id="PF18878">
    <property type="entry name" value="PPE-PPW"/>
    <property type="match status" value="1"/>
</dbReference>
<dbReference type="InterPro" id="IPR000030">
    <property type="entry name" value="PPE_dom"/>
</dbReference>
<comment type="similarity">
    <text evidence="1">Belongs to the mycobacterial PPE family.</text>
</comment>
<dbReference type="InterPro" id="IPR038332">
    <property type="entry name" value="PPE_sf"/>
</dbReference>
<feature type="transmembrane region" description="Helical" evidence="3">
    <location>
        <begin position="239"/>
        <end position="258"/>
    </location>
</feature>
<dbReference type="Proteomes" id="UP000192320">
    <property type="component" value="Unassembled WGS sequence"/>
</dbReference>
<evidence type="ECO:0000256" key="1">
    <source>
        <dbReference type="ARBA" id="ARBA00010652"/>
    </source>
</evidence>
<dbReference type="AlphaFoldDB" id="A0A7I7R9P5"/>